<gene>
    <name evidence="2" type="ORF">UW55_C0003G0009</name>
</gene>
<sequence>MRNFSDKLISGLNVFRYAVTEPIFLRFARVRHERFYQHKNEEPLISVYIPTYNRAKILMERSVPSVLAQTYKNFELIIVGDHCTDDTEKLVFKINDSRVRFYNISKRGYRYPPTTENHWLAGPVVAANTALKMVRGKWIARIDDDDVWTDTHLASLLDFTKEGNFEFVSALYEEERRWKRKVIDGEYANGSYFNPKNESGDLDPKLGGTQTWLYRSYLRFFKYNINCWRKTYNRVNDIDLEIRMYKAGVRMGFLEKIVAYVLPRPGEDTIGLEAYRASEKEKLEHFKFDE</sequence>
<keyword evidence="2" id="KW-0808">Transferase</keyword>
<proteinExistence type="predicted"/>
<evidence type="ECO:0000259" key="1">
    <source>
        <dbReference type="Pfam" id="PF00535"/>
    </source>
</evidence>
<accession>A0A0G1IVK2</accession>
<dbReference type="PATRIC" id="fig|1618648.3.peg.329"/>
<protein>
    <submittedName>
        <fullName evidence="2">Glycosyl transferase family 2</fullName>
    </submittedName>
</protein>
<dbReference type="Gene3D" id="3.90.550.10">
    <property type="entry name" value="Spore Coat Polysaccharide Biosynthesis Protein SpsA, Chain A"/>
    <property type="match status" value="1"/>
</dbReference>
<dbReference type="EMBL" id="LCIT01000003">
    <property type="protein sequence ID" value="KKT63441.1"/>
    <property type="molecule type" value="Genomic_DNA"/>
</dbReference>
<reference evidence="2 3" key="1">
    <citation type="journal article" date="2015" name="Nature">
        <title>rRNA introns, odd ribosomes, and small enigmatic genomes across a large radiation of phyla.</title>
        <authorList>
            <person name="Brown C.T."/>
            <person name="Hug L.A."/>
            <person name="Thomas B.C."/>
            <person name="Sharon I."/>
            <person name="Castelle C.J."/>
            <person name="Singh A."/>
            <person name="Wilkins M.J."/>
            <person name="Williams K.H."/>
            <person name="Banfield J.F."/>
        </authorList>
    </citation>
    <scope>NUCLEOTIDE SEQUENCE [LARGE SCALE GENOMIC DNA]</scope>
</reference>
<comment type="caution">
    <text evidence="2">The sequence shown here is derived from an EMBL/GenBank/DDBJ whole genome shotgun (WGS) entry which is preliminary data.</text>
</comment>
<dbReference type="GO" id="GO:0016740">
    <property type="term" value="F:transferase activity"/>
    <property type="evidence" value="ECO:0007669"/>
    <property type="project" value="UniProtKB-KW"/>
</dbReference>
<dbReference type="Pfam" id="PF00535">
    <property type="entry name" value="Glycos_transf_2"/>
    <property type="match status" value="1"/>
</dbReference>
<evidence type="ECO:0000313" key="3">
    <source>
        <dbReference type="Proteomes" id="UP000033945"/>
    </source>
</evidence>
<dbReference type="SUPFAM" id="SSF53448">
    <property type="entry name" value="Nucleotide-diphospho-sugar transferases"/>
    <property type="match status" value="1"/>
</dbReference>
<dbReference type="PANTHER" id="PTHR43685:SF2">
    <property type="entry name" value="GLYCOSYLTRANSFERASE 2-LIKE DOMAIN-CONTAINING PROTEIN"/>
    <property type="match status" value="1"/>
</dbReference>
<dbReference type="InterPro" id="IPR001173">
    <property type="entry name" value="Glyco_trans_2-like"/>
</dbReference>
<evidence type="ECO:0000313" key="2">
    <source>
        <dbReference type="EMBL" id="KKT63441.1"/>
    </source>
</evidence>
<dbReference type="Proteomes" id="UP000033945">
    <property type="component" value="Unassembled WGS sequence"/>
</dbReference>
<name>A0A0G1IVK2_9BACT</name>
<dbReference type="AlphaFoldDB" id="A0A0G1IVK2"/>
<dbReference type="CDD" id="cd00761">
    <property type="entry name" value="Glyco_tranf_GTA_type"/>
    <property type="match status" value="1"/>
</dbReference>
<dbReference type="InterPro" id="IPR050834">
    <property type="entry name" value="Glycosyltransf_2"/>
</dbReference>
<organism evidence="2 3">
    <name type="scientific">Candidatus Giovannonibacteria bacterium GW2011_GWA2_44_26</name>
    <dbReference type="NCBI Taxonomy" id="1618648"/>
    <lineage>
        <taxon>Bacteria</taxon>
        <taxon>Candidatus Giovannoniibacteriota</taxon>
    </lineage>
</organism>
<dbReference type="PANTHER" id="PTHR43685">
    <property type="entry name" value="GLYCOSYLTRANSFERASE"/>
    <property type="match status" value="1"/>
</dbReference>
<dbReference type="InterPro" id="IPR029044">
    <property type="entry name" value="Nucleotide-diphossugar_trans"/>
</dbReference>
<feature type="domain" description="Glycosyltransferase 2-like" evidence="1">
    <location>
        <begin position="46"/>
        <end position="170"/>
    </location>
</feature>